<sequence>MSDFNLDDIISQLEKARLLPEPTLASLMLKLVEVLYQESNTLELTSPIVVVGDVHAQLFDVFELFKKAAPNGFGNTKFLFLGDYVDRGRYSICTFAYLAALKLKYPTQFFLIRGNHEIRQANQSYGLYKETCSLYGHSGIWTLFNQVFDALPIAALVDNQYFCVHGGLSPHVPLIEAISLLNRFQEVPNSGPFADLVWSDPDDVDQWCQNPRGTGYLFGKTQVEQFLHNNDIKMIVRTHQLAPEGYQWWFDNKLITVWSAPNYMYRFGNKASIFQIENGNHKIELFEPCPDDKRQIPENLPEDFYF</sequence>
<dbReference type="OrthoDB" id="1930084at2759"/>
<dbReference type="Pfam" id="PF00149">
    <property type="entry name" value="Metallophos"/>
    <property type="match status" value="1"/>
</dbReference>
<dbReference type="EMBL" id="DS114295">
    <property type="protein sequence ID" value="EAX88564.1"/>
    <property type="molecule type" value="Genomic_DNA"/>
</dbReference>
<keyword evidence="3" id="KW-0464">Manganese</keyword>
<dbReference type="SUPFAM" id="SSF56300">
    <property type="entry name" value="Metallo-dependent phosphatases"/>
    <property type="match status" value="1"/>
</dbReference>
<dbReference type="CDD" id="cd07415">
    <property type="entry name" value="MPP_PP2A_PP4_PP6"/>
    <property type="match status" value="1"/>
</dbReference>
<evidence type="ECO:0000313" key="7">
    <source>
        <dbReference type="Proteomes" id="UP000001542"/>
    </source>
</evidence>
<dbReference type="PANTHER" id="PTHR45619">
    <property type="entry name" value="SERINE/THREONINE-PROTEIN PHOSPHATASE PP2A-RELATED"/>
    <property type="match status" value="1"/>
</dbReference>
<dbReference type="KEGG" id="tva:4746222"/>
<comment type="similarity">
    <text evidence="4">Belongs to the PPP phosphatase family.</text>
</comment>
<dbReference type="GO" id="GO:0005737">
    <property type="term" value="C:cytoplasm"/>
    <property type="evidence" value="ECO:0000318"/>
    <property type="project" value="GO_Central"/>
</dbReference>
<dbReference type="GO" id="GO:0005634">
    <property type="term" value="C:nucleus"/>
    <property type="evidence" value="ECO:0000318"/>
    <property type="project" value="GO_Central"/>
</dbReference>
<dbReference type="STRING" id="5722.A2G2Q6"/>
<evidence type="ECO:0000259" key="5">
    <source>
        <dbReference type="PROSITE" id="PS00125"/>
    </source>
</evidence>
<protein>
    <recommendedName>
        <fullName evidence="4">Serine/threonine-protein phosphatase</fullName>
        <ecNumber evidence="4">3.1.3.16</ecNumber>
    </recommendedName>
</protein>
<gene>
    <name evidence="6" type="ORF">TVAG_409160</name>
</gene>
<dbReference type="GO" id="GO:0004722">
    <property type="term" value="F:protein serine/threonine phosphatase activity"/>
    <property type="evidence" value="ECO:0000318"/>
    <property type="project" value="GO_Central"/>
</dbReference>
<evidence type="ECO:0000313" key="6">
    <source>
        <dbReference type="EMBL" id="EAX88564.1"/>
    </source>
</evidence>
<dbReference type="GO" id="GO:0000724">
    <property type="term" value="P:double-strand break repair via homologous recombination"/>
    <property type="evidence" value="ECO:0000318"/>
    <property type="project" value="GO_Central"/>
</dbReference>
<dbReference type="Proteomes" id="UP000001542">
    <property type="component" value="Unassembled WGS sequence"/>
</dbReference>
<dbReference type="SMR" id="A2G2Q6"/>
<dbReference type="PRINTS" id="PR00114">
    <property type="entry name" value="STPHPHTASE"/>
</dbReference>
<evidence type="ECO:0000256" key="3">
    <source>
        <dbReference type="ARBA" id="ARBA00023211"/>
    </source>
</evidence>
<comment type="catalytic activity">
    <reaction evidence="4">
        <text>O-phospho-L-threonyl-[protein] + H2O = L-threonyl-[protein] + phosphate</text>
        <dbReference type="Rhea" id="RHEA:47004"/>
        <dbReference type="Rhea" id="RHEA-COMP:11060"/>
        <dbReference type="Rhea" id="RHEA-COMP:11605"/>
        <dbReference type="ChEBI" id="CHEBI:15377"/>
        <dbReference type="ChEBI" id="CHEBI:30013"/>
        <dbReference type="ChEBI" id="CHEBI:43474"/>
        <dbReference type="ChEBI" id="CHEBI:61977"/>
        <dbReference type="EC" id="3.1.3.16"/>
    </reaction>
</comment>
<dbReference type="InterPro" id="IPR029052">
    <property type="entry name" value="Metallo-depent_PP-like"/>
</dbReference>
<dbReference type="GO" id="GO:0046872">
    <property type="term" value="F:metal ion binding"/>
    <property type="evidence" value="ECO:0007669"/>
    <property type="project" value="UniProtKB-KW"/>
</dbReference>
<dbReference type="AlphaFoldDB" id="A2G2Q6"/>
<dbReference type="RefSeq" id="XP_001301494.1">
    <property type="nucleotide sequence ID" value="XM_001301493.1"/>
</dbReference>
<keyword evidence="2 4" id="KW-0378">Hydrolase</keyword>
<keyword evidence="1" id="KW-0479">Metal-binding</keyword>
<dbReference type="Gene3D" id="3.60.21.10">
    <property type="match status" value="1"/>
</dbReference>
<dbReference type="InterPro" id="IPR047129">
    <property type="entry name" value="PPA2-like"/>
</dbReference>
<proteinExistence type="inferred from homology"/>
<dbReference type="InParanoid" id="A2G2Q6"/>
<evidence type="ECO:0000256" key="2">
    <source>
        <dbReference type="ARBA" id="ARBA00022801"/>
    </source>
</evidence>
<dbReference type="eggNOG" id="KOG0373">
    <property type="taxonomic scope" value="Eukaryota"/>
</dbReference>
<feature type="domain" description="Serine/threonine specific protein phosphatases" evidence="5">
    <location>
        <begin position="112"/>
        <end position="117"/>
    </location>
</feature>
<name>A2G2Q6_TRIV3</name>
<dbReference type="PROSITE" id="PS00125">
    <property type="entry name" value="SER_THR_PHOSPHATASE"/>
    <property type="match status" value="1"/>
</dbReference>
<reference evidence="6" key="1">
    <citation type="submission" date="2006-10" db="EMBL/GenBank/DDBJ databases">
        <authorList>
            <person name="Amadeo P."/>
            <person name="Zhao Q."/>
            <person name="Wortman J."/>
            <person name="Fraser-Liggett C."/>
            <person name="Carlton J."/>
        </authorList>
    </citation>
    <scope>NUCLEOTIDE SEQUENCE</scope>
    <source>
        <strain evidence="6">G3</strain>
    </source>
</reference>
<organism evidence="6 7">
    <name type="scientific">Trichomonas vaginalis (strain ATCC PRA-98 / G3)</name>
    <dbReference type="NCBI Taxonomy" id="412133"/>
    <lineage>
        <taxon>Eukaryota</taxon>
        <taxon>Metamonada</taxon>
        <taxon>Parabasalia</taxon>
        <taxon>Trichomonadida</taxon>
        <taxon>Trichomonadidae</taxon>
        <taxon>Trichomonas</taxon>
    </lineage>
</organism>
<evidence type="ECO:0000256" key="1">
    <source>
        <dbReference type="ARBA" id="ARBA00022723"/>
    </source>
</evidence>
<reference evidence="6" key="2">
    <citation type="journal article" date="2007" name="Science">
        <title>Draft genome sequence of the sexually transmitted pathogen Trichomonas vaginalis.</title>
        <authorList>
            <person name="Carlton J.M."/>
            <person name="Hirt R.P."/>
            <person name="Silva J.C."/>
            <person name="Delcher A.L."/>
            <person name="Schatz M."/>
            <person name="Zhao Q."/>
            <person name="Wortman J.R."/>
            <person name="Bidwell S.L."/>
            <person name="Alsmark U.C.M."/>
            <person name="Besteiro S."/>
            <person name="Sicheritz-Ponten T."/>
            <person name="Noel C.J."/>
            <person name="Dacks J.B."/>
            <person name="Foster P.G."/>
            <person name="Simillion C."/>
            <person name="Van de Peer Y."/>
            <person name="Miranda-Saavedra D."/>
            <person name="Barton G.J."/>
            <person name="Westrop G.D."/>
            <person name="Mueller S."/>
            <person name="Dessi D."/>
            <person name="Fiori P.L."/>
            <person name="Ren Q."/>
            <person name="Paulsen I."/>
            <person name="Zhang H."/>
            <person name="Bastida-Corcuera F.D."/>
            <person name="Simoes-Barbosa A."/>
            <person name="Brown M.T."/>
            <person name="Hayes R.D."/>
            <person name="Mukherjee M."/>
            <person name="Okumura C.Y."/>
            <person name="Schneider R."/>
            <person name="Smith A.J."/>
            <person name="Vanacova S."/>
            <person name="Villalvazo M."/>
            <person name="Haas B.J."/>
            <person name="Pertea M."/>
            <person name="Feldblyum T.V."/>
            <person name="Utterback T.R."/>
            <person name="Shu C.L."/>
            <person name="Osoegawa K."/>
            <person name="de Jong P.J."/>
            <person name="Hrdy I."/>
            <person name="Horvathova L."/>
            <person name="Zubacova Z."/>
            <person name="Dolezal P."/>
            <person name="Malik S.B."/>
            <person name="Logsdon J.M. Jr."/>
            <person name="Henze K."/>
            <person name="Gupta A."/>
            <person name="Wang C.C."/>
            <person name="Dunne R.L."/>
            <person name="Upcroft J.A."/>
            <person name="Upcroft P."/>
            <person name="White O."/>
            <person name="Salzberg S.L."/>
            <person name="Tang P."/>
            <person name="Chiu C.-H."/>
            <person name="Lee Y.-S."/>
            <person name="Embley T.M."/>
            <person name="Coombs G.H."/>
            <person name="Mottram J.C."/>
            <person name="Tachezy J."/>
            <person name="Fraser-Liggett C.M."/>
            <person name="Johnson P.J."/>
        </authorList>
    </citation>
    <scope>NUCLEOTIDE SEQUENCE [LARGE SCALE GENOMIC DNA]</scope>
    <source>
        <strain evidence="6">G3</strain>
    </source>
</reference>
<dbReference type="VEuPathDB" id="TrichDB:TVAGG3_1077770"/>
<dbReference type="InterPro" id="IPR004843">
    <property type="entry name" value="Calcineurin-like_PHP"/>
</dbReference>
<dbReference type="EC" id="3.1.3.16" evidence="4"/>
<accession>A2G2Q6</accession>
<keyword evidence="7" id="KW-1185">Reference proteome</keyword>
<evidence type="ECO:0000256" key="4">
    <source>
        <dbReference type="RuleBase" id="RU004273"/>
    </source>
</evidence>
<dbReference type="SMART" id="SM00156">
    <property type="entry name" value="PP2Ac"/>
    <property type="match status" value="1"/>
</dbReference>
<dbReference type="VEuPathDB" id="TrichDB:TVAG_409160"/>
<dbReference type="InterPro" id="IPR006186">
    <property type="entry name" value="Ser/Thr-sp_prot-phosphatase"/>
</dbReference>